<dbReference type="KEGG" id="mhz:Metho_1464"/>
<dbReference type="OrthoDB" id="146811at2157"/>
<name>L0KYA3_METHD</name>
<proteinExistence type="predicted"/>
<keyword evidence="2" id="KW-1185">Reference proteome</keyword>
<organism evidence="1 2">
    <name type="scientific">Methanomethylovorans hollandica (strain DSM 15978 / NBRC 107637 / DMS1)</name>
    <dbReference type="NCBI Taxonomy" id="867904"/>
    <lineage>
        <taxon>Archaea</taxon>
        <taxon>Methanobacteriati</taxon>
        <taxon>Methanobacteriota</taxon>
        <taxon>Stenosarchaea group</taxon>
        <taxon>Methanomicrobia</taxon>
        <taxon>Methanosarcinales</taxon>
        <taxon>Methanosarcinaceae</taxon>
        <taxon>Methanomethylovorans</taxon>
    </lineage>
</organism>
<dbReference type="RefSeq" id="WP_015324835.1">
    <property type="nucleotide sequence ID" value="NC_019977.1"/>
</dbReference>
<dbReference type="GeneID" id="14407273"/>
<dbReference type="STRING" id="867904.Metho_1464"/>
<dbReference type="AlphaFoldDB" id="L0KYA3"/>
<evidence type="ECO:0000313" key="1">
    <source>
        <dbReference type="EMBL" id="AGB49670.1"/>
    </source>
</evidence>
<accession>L0KYA3</accession>
<dbReference type="HOGENOM" id="CLU_817879_0_0_2"/>
<dbReference type="EMBL" id="CP003362">
    <property type="protein sequence ID" value="AGB49670.1"/>
    <property type="molecule type" value="Genomic_DNA"/>
</dbReference>
<protein>
    <submittedName>
        <fullName evidence="1">Uncharacterized protein</fullName>
    </submittedName>
</protein>
<dbReference type="Proteomes" id="UP000010866">
    <property type="component" value="Chromosome"/>
</dbReference>
<evidence type="ECO:0000313" key="2">
    <source>
        <dbReference type="Proteomes" id="UP000010866"/>
    </source>
</evidence>
<sequence length="336" mass="38880">MVMQQAEEYTNIRAYVRDFIGIPEGLEKADVETDFGDLPFTPDLLLKKADVVYLIEIRSRVTIDTISRLNLLRDLWLRNKNTEKMQLVIAAKYFPQREENLMEQLDMQAIKLPWSLKSESREQYTPTGQRITSEKAWKVISRLLKEKKTSIRQLSLLENVSYGWAYKTIRTLMQQNIVKQENNHVSISDVNKLLNGVAWERPFSNLRLGEIRINFDEAAVAAKEITSAFKAQDDMPFGFTSYTAAALYTGYGVRHDAVYLYMKREHLDYFRELFKSSSQKGVLVLIYQHDRELFQNTREIEGIRIVSPAQTLLDLAGMGYSAMDVTKQMVSEYGTI</sequence>
<reference evidence="2" key="1">
    <citation type="submission" date="2012-02" db="EMBL/GenBank/DDBJ databases">
        <title>Complete sequence of chromosome of Methanomethylovorans hollandica DSM 15978.</title>
        <authorList>
            <person name="Lucas S."/>
            <person name="Copeland A."/>
            <person name="Lapidus A."/>
            <person name="Glavina del Rio T."/>
            <person name="Dalin E."/>
            <person name="Tice H."/>
            <person name="Bruce D."/>
            <person name="Goodwin L."/>
            <person name="Pitluck S."/>
            <person name="Peters L."/>
            <person name="Mikhailova N."/>
            <person name="Held B."/>
            <person name="Kyrpides N."/>
            <person name="Mavromatis K."/>
            <person name="Ivanova N."/>
            <person name="Brettin T."/>
            <person name="Detter J.C."/>
            <person name="Han C."/>
            <person name="Larimer F."/>
            <person name="Land M."/>
            <person name="Hauser L."/>
            <person name="Markowitz V."/>
            <person name="Cheng J.-F."/>
            <person name="Hugenholtz P."/>
            <person name="Woyke T."/>
            <person name="Wu D."/>
            <person name="Spring S."/>
            <person name="Schroeder M."/>
            <person name="Brambilla E."/>
            <person name="Klenk H.-P."/>
            <person name="Eisen J.A."/>
        </authorList>
    </citation>
    <scope>NUCLEOTIDE SEQUENCE [LARGE SCALE GENOMIC DNA]</scope>
    <source>
        <strain evidence="2">DSM 15978 / NBRC 107637 / DMS1</strain>
    </source>
</reference>
<gene>
    <name evidence="1" type="ordered locus">Metho_1464</name>
</gene>